<dbReference type="GO" id="GO:0032981">
    <property type="term" value="P:mitochondrial respiratory chain complex I assembly"/>
    <property type="evidence" value="ECO:0007669"/>
    <property type="project" value="InterPro"/>
</dbReference>
<reference evidence="2 3" key="1">
    <citation type="journal article" date="2023" name="Int. J. Mol. Sci.">
        <title>De Novo Assembly and Annotation of 11 Diverse Shrub Willow (Salix) Genomes Reveals Novel Gene Organization in Sex-Linked Regions.</title>
        <authorList>
            <person name="Hyden B."/>
            <person name="Feng K."/>
            <person name="Yates T.B."/>
            <person name="Jawdy S."/>
            <person name="Cereghino C."/>
            <person name="Smart L.B."/>
            <person name="Muchero W."/>
        </authorList>
    </citation>
    <scope>NUCLEOTIDE SEQUENCE [LARGE SCALE GENOMIC DNA]</scope>
    <source>
        <tissue evidence="2">Shoot tip</tissue>
    </source>
</reference>
<dbReference type="GO" id="GO:0005739">
    <property type="term" value="C:mitochondrion"/>
    <property type="evidence" value="ECO:0007669"/>
    <property type="project" value="InterPro"/>
</dbReference>
<dbReference type="AlphaFoldDB" id="A0AAD6JMN1"/>
<proteinExistence type="predicted"/>
<feature type="transmembrane region" description="Helical" evidence="1">
    <location>
        <begin position="37"/>
        <end position="55"/>
    </location>
</feature>
<organism evidence="2 3">
    <name type="scientific">Salix udensis</name>
    <dbReference type="NCBI Taxonomy" id="889485"/>
    <lineage>
        <taxon>Eukaryota</taxon>
        <taxon>Viridiplantae</taxon>
        <taxon>Streptophyta</taxon>
        <taxon>Embryophyta</taxon>
        <taxon>Tracheophyta</taxon>
        <taxon>Spermatophyta</taxon>
        <taxon>Magnoliopsida</taxon>
        <taxon>eudicotyledons</taxon>
        <taxon>Gunneridae</taxon>
        <taxon>Pentapetalae</taxon>
        <taxon>rosids</taxon>
        <taxon>fabids</taxon>
        <taxon>Malpighiales</taxon>
        <taxon>Salicaceae</taxon>
        <taxon>Saliceae</taxon>
        <taxon>Salix</taxon>
    </lineage>
</organism>
<evidence type="ECO:0000313" key="2">
    <source>
        <dbReference type="EMBL" id="KAJ6406845.1"/>
    </source>
</evidence>
<evidence type="ECO:0000256" key="1">
    <source>
        <dbReference type="SAM" id="Phobius"/>
    </source>
</evidence>
<accession>A0AAD6JMN1</accession>
<dbReference type="PANTHER" id="PTHR34561:SF1">
    <property type="entry name" value="NADH DEHYDROGENASE [UBIQUINONE] 1 ALPHA SUBCOMPLEX ASSEMBLY FACTOR 8"/>
    <property type="match status" value="1"/>
</dbReference>
<dbReference type="PANTHER" id="PTHR34561">
    <property type="entry name" value="NADH DEHYDROGENASE [UBIQUINONE] 1 ALPHA SUBCOMPLEX ASSEMBLY FACTOR 8"/>
    <property type="match status" value="1"/>
</dbReference>
<dbReference type="InterPro" id="IPR034595">
    <property type="entry name" value="NDUFAF8"/>
</dbReference>
<dbReference type="Proteomes" id="UP001162972">
    <property type="component" value="Chromosome 6"/>
</dbReference>
<comment type="caution">
    <text evidence="2">The sequence shown here is derived from an EMBL/GenBank/DDBJ whole genome shotgun (WGS) entry which is preliminary data.</text>
</comment>
<keyword evidence="1" id="KW-1133">Transmembrane helix</keyword>
<dbReference type="EMBL" id="JAPFFJ010000016">
    <property type="protein sequence ID" value="KAJ6406845.1"/>
    <property type="molecule type" value="Genomic_DNA"/>
</dbReference>
<evidence type="ECO:0000313" key="3">
    <source>
        <dbReference type="Proteomes" id="UP001162972"/>
    </source>
</evidence>
<keyword evidence="3" id="KW-1185">Reference proteome</keyword>
<keyword evidence="1" id="KW-0472">Membrane</keyword>
<name>A0AAD6JMN1_9ROSI</name>
<gene>
    <name evidence="2" type="ORF">OIU84_010373</name>
</gene>
<protein>
    <submittedName>
        <fullName evidence="2">Uncharacterized protein</fullName>
    </submittedName>
</protein>
<sequence length="116" mass="12887">MGWGLSWVSNHDPTTPTVSKFLFTTENKPPALQFSHLPFNVYLSPGILSVILAIVKMKERNSSTSTLRRILVNCAAQAKEYGGCVAAKVPEIERDMCLKEFLSLKNCMQNTIRGKA</sequence>
<keyword evidence="1" id="KW-0812">Transmembrane</keyword>